<feature type="domain" description="PIN" evidence="6">
    <location>
        <begin position="1"/>
        <end position="122"/>
    </location>
</feature>
<dbReference type="EMBL" id="CP006577">
    <property type="protein sequence ID" value="AIG98690.1"/>
    <property type="molecule type" value="Genomic_DNA"/>
</dbReference>
<dbReference type="Pfam" id="PF01850">
    <property type="entry name" value="PIN"/>
    <property type="match status" value="1"/>
</dbReference>
<proteinExistence type="predicted"/>
<accession>A0A075WE67</accession>
<evidence type="ECO:0000256" key="4">
    <source>
        <dbReference type="ARBA" id="ARBA00022801"/>
    </source>
</evidence>
<dbReference type="GeneID" id="24795433"/>
<dbReference type="Gene3D" id="3.40.50.1010">
    <property type="entry name" value="5'-nuclease"/>
    <property type="match status" value="1"/>
</dbReference>
<dbReference type="HOGENOM" id="CLU_1891332_0_0_2"/>
<dbReference type="SUPFAM" id="SSF88723">
    <property type="entry name" value="PIN domain-like"/>
    <property type="match status" value="1"/>
</dbReference>
<keyword evidence="1" id="KW-1277">Toxin-antitoxin system</keyword>
<dbReference type="PANTHER" id="PTHR42740:SF1">
    <property type="entry name" value="RIBONUCLEASE VAPC3"/>
    <property type="match status" value="1"/>
</dbReference>
<dbReference type="PANTHER" id="PTHR42740">
    <property type="entry name" value="RIBONUCLEASE VAPC3"/>
    <property type="match status" value="1"/>
</dbReference>
<reference evidence="7 8" key="1">
    <citation type="submission" date="2013-07" db="EMBL/GenBank/DDBJ databases">
        <title>Genome of Archaeoglobus fulgidus.</title>
        <authorList>
            <person name="Fiebig A."/>
            <person name="Birkeland N.-K."/>
        </authorList>
    </citation>
    <scope>NUCLEOTIDE SEQUENCE [LARGE SCALE GENOMIC DNA]</scope>
    <source>
        <strain evidence="7 8">DSM 8774</strain>
    </source>
</reference>
<keyword evidence="4" id="KW-0378">Hydrolase</keyword>
<name>A0A075WE67_ARCFL</name>
<dbReference type="AlphaFoldDB" id="A0A075WE67"/>
<sequence>MILDTSVIIRIFRDRNFFEVLKERIDDDVKITSVTAYELQRGAVYIMLKHGRDYEFKLIRDFLEEVEILSFTPKDSEISAMIWAKLREKGYELNDADIMISAVSIRENEKLVTLDRDFEYISRVSELDVDILEEEL</sequence>
<evidence type="ECO:0000313" key="7">
    <source>
        <dbReference type="EMBL" id="AIG98690.1"/>
    </source>
</evidence>
<dbReference type="KEGG" id="afg:AFULGI_00019390"/>
<dbReference type="GO" id="GO:0004540">
    <property type="term" value="F:RNA nuclease activity"/>
    <property type="evidence" value="ECO:0007669"/>
    <property type="project" value="TreeGrafter"/>
</dbReference>
<dbReference type="InterPro" id="IPR002716">
    <property type="entry name" value="PIN_dom"/>
</dbReference>
<dbReference type="Proteomes" id="UP000028501">
    <property type="component" value="Chromosome"/>
</dbReference>
<evidence type="ECO:0000259" key="6">
    <source>
        <dbReference type="Pfam" id="PF01850"/>
    </source>
</evidence>
<dbReference type="GO" id="GO:0046872">
    <property type="term" value="F:metal ion binding"/>
    <property type="evidence" value="ECO:0007669"/>
    <property type="project" value="UniProtKB-KW"/>
</dbReference>
<dbReference type="InterPro" id="IPR051749">
    <property type="entry name" value="PINc/VapC_TA_RNase"/>
</dbReference>
<dbReference type="CDD" id="cd09881">
    <property type="entry name" value="PIN_VapC4-5_FitB-like"/>
    <property type="match status" value="1"/>
</dbReference>
<keyword evidence="3" id="KW-0479">Metal-binding</keyword>
<dbReference type="RefSeq" id="WP_010879186.1">
    <property type="nucleotide sequence ID" value="NZ_CP006577.1"/>
</dbReference>
<evidence type="ECO:0000256" key="5">
    <source>
        <dbReference type="ARBA" id="ARBA00022842"/>
    </source>
</evidence>
<dbReference type="GO" id="GO:0016787">
    <property type="term" value="F:hydrolase activity"/>
    <property type="evidence" value="ECO:0007669"/>
    <property type="project" value="UniProtKB-KW"/>
</dbReference>
<keyword evidence="2" id="KW-0540">Nuclease</keyword>
<dbReference type="InterPro" id="IPR029060">
    <property type="entry name" value="PIN-like_dom_sf"/>
</dbReference>
<protein>
    <submittedName>
        <fullName evidence="7">Putative nucleic acid-binding protein</fullName>
    </submittedName>
</protein>
<evidence type="ECO:0000256" key="3">
    <source>
        <dbReference type="ARBA" id="ARBA00022723"/>
    </source>
</evidence>
<keyword evidence="5" id="KW-0460">Magnesium</keyword>
<evidence type="ECO:0000256" key="1">
    <source>
        <dbReference type="ARBA" id="ARBA00022649"/>
    </source>
</evidence>
<organism evidence="7 8">
    <name type="scientific">Archaeoglobus fulgidus DSM 8774</name>
    <dbReference type="NCBI Taxonomy" id="1344584"/>
    <lineage>
        <taxon>Archaea</taxon>
        <taxon>Methanobacteriati</taxon>
        <taxon>Methanobacteriota</taxon>
        <taxon>Archaeoglobi</taxon>
        <taxon>Archaeoglobales</taxon>
        <taxon>Archaeoglobaceae</taxon>
        <taxon>Archaeoglobus</taxon>
    </lineage>
</organism>
<gene>
    <name evidence="7" type="ORF">AFULGI_00019390</name>
</gene>
<evidence type="ECO:0000256" key="2">
    <source>
        <dbReference type="ARBA" id="ARBA00022722"/>
    </source>
</evidence>
<evidence type="ECO:0000313" key="8">
    <source>
        <dbReference type="Proteomes" id="UP000028501"/>
    </source>
</evidence>